<evidence type="ECO:0000313" key="3">
    <source>
        <dbReference type="EMBL" id="KKU62396.1"/>
    </source>
</evidence>
<feature type="compositionally biased region" description="Low complexity" evidence="1">
    <location>
        <begin position="130"/>
        <end position="144"/>
    </location>
</feature>
<reference evidence="3 4" key="1">
    <citation type="journal article" date="2015" name="Nature">
        <title>rRNA introns, odd ribosomes, and small enigmatic genomes across a large radiation of phyla.</title>
        <authorList>
            <person name="Brown C.T."/>
            <person name="Hug L.A."/>
            <person name="Thomas B.C."/>
            <person name="Sharon I."/>
            <person name="Castelle C.J."/>
            <person name="Singh A."/>
            <person name="Wilkins M.J."/>
            <person name="Williams K.H."/>
            <person name="Banfield J.F."/>
        </authorList>
    </citation>
    <scope>NUCLEOTIDE SEQUENCE [LARGE SCALE GENOMIC DNA]</scope>
</reference>
<keyword evidence="2" id="KW-0732">Signal</keyword>
<sequence>MKLKKQIAISLAAVLILTTAGTFNQVQGQTESQQVNLTVQLSVCGNEIGEGGEDCDGTDLKGQSCEGLGYAGGTLSCTIACDFETDLCISPSPTPTPSATPTSTITPTPTVTPTPTSGPIIAEAGLSASSGTTTATATPTVVPSPESPIEPKLPSPLRLFDLRGIGRILYEDLPTVVAMWVEEWRNMQEIENCDMNNDKRCDLKDFSILMFYVER</sequence>
<evidence type="ECO:0000256" key="2">
    <source>
        <dbReference type="SAM" id="SignalP"/>
    </source>
</evidence>
<evidence type="ECO:0000313" key="4">
    <source>
        <dbReference type="Proteomes" id="UP000034502"/>
    </source>
</evidence>
<feature type="signal peptide" evidence="2">
    <location>
        <begin position="1"/>
        <end position="24"/>
    </location>
</feature>
<feature type="region of interest" description="Disordered" evidence="1">
    <location>
        <begin position="93"/>
        <end position="114"/>
    </location>
</feature>
<feature type="region of interest" description="Disordered" evidence="1">
    <location>
        <begin position="130"/>
        <end position="149"/>
    </location>
</feature>
<feature type="compositionally biased region" description="Low complexity" evidence="1">
    <location>
        <begin position="99"/>
        <end position="114"/>
    </location>
</feature>
<proteinExistence type="predicted"/>
<gene>
    <name evidence="3" type="ORF">UX86_C0049G0009</name>
</gene>
<protein>
    <submittedName>
        <fullName evidence="3">PKD domain containing protein</fullName>
    </submittedName>
</protein>
<comment type="caution">
    <text evidence="3">The sequence shown here is derived from an EMBL/GenBank/DDBJ whole genome shotgun (WGS) entry which is preliminary data.</text>
</comment>
<dbReference type="STRING" id="1618364.UX86_C0049G0009"/>
<dbReference type="AlphaFoldDB" id="A0A0G1RZ83"/>
<dbReference type="EMBL" id="LCNU01000049">
    <property type="protein sequence ID" value="KKU62396.1"/>
    <property type="molecule type" value="Genomic_DNA"/>
</dbReference>
<feature type="chain" id="PRO_5002539591" evidence="2">
    <location>
        <begin position="25"/>
        <end position="215"/>
    </location>
</feature>
<dbReference type="Proteomes" id="UP000034502">
    <property type="component" value="Unassembled WGS sequence"/>
</dbReference>
<evidence type="ECO:0000256" key="1">
    <source>
        <dbReference type="SAM" id="MobiDB-lite"/>
    </source>
</evidence>
<organism evidence="3 4">
    <name type="scientific">Candidatus Amesbacteria bacterium GW2011_GWC1_47_15</name>
    <dbReference type="NCBI Taxonomy" id="1618364"/>
    <lineage>
        <taxon>Bacteria</taxon>
        <taxon>Candidatus Amesiibacteriota</taxon>
    </lineage>
</organism>
<name>A0A0G1RZ83_9BACT</name>
<accession>A0A0G1RZ83</accession>